<sequence>MYSHFLSREIRACGWCTERSVLSQAEGLVESVLQLMGLALAVPDHTTLSRRAHAWRSAEKRHGNQVPPAGPLHALVDSTGRQVYGAGQWLEEKHGARSHRGWRKRHLALDAASGEIVAHTLTDQDAGDVSQVAPLLDQIGGPIGQFTADGAYDRKPTYDAVIDHSAAAAIVIPPRANAVEPSDDRPPGQRNRHIAAINSDGRMKWQVSNGYGKHSLLETASGNTSPSSGGVCGPGRCLVSRPKSPPAAPSSTACLVAHTRKPSAARQPHHSQPFQRSPSVQFHIRAPTPGAAADSDMAQAGIHPWTSQWILLQPSPPATGAKCD</sequence>
<evidence type="ECO:0000313" key="3">
    <source>
        <dbReference type="EMBL" id="CAK11604.1"/>
    </source>
</evidence>
<feature type="compositionally biased region" description="Basic residues" evidence="1">
    <location>
        <begin position="258"/>
        <end position="269"/>
    </location>
</feature>
<dbReference type="PANTHER" id="PTHR34631">
    <property type="match status" value="1"/>
</dbReference>
<dbReference type="GO" id="GO:0004803">
    <property type="term" value="F:transposase activity"/>
    <property type="evidence" value="ECO:0007669"/>
    <property type="project" value="InterPro"/>
</dbReference>
<evidence type="ECO:0000256" key="1">
    <source>
        <dbReference type="SAM" id="MobiDB-lite"/>
    </source>
</evidence>
<dbReference type="KEGG" id="rle:pRL70076"/>
<accession>Q1M9V1</accession>
<dbReference type="NCBIfam" id="NF033579">
    <property type="entry name" value="transpos_IS5_2"/>
    <property type="match status" value="1"/>
</dbReference>
<protein>
    <submittedName>
        <fullName evidence="3">5.1.4</fullName>
    </submittedName>
</protein>
<dbReference type="EMBL" id="AM236081">
    <property type="protein sequence ID" value="CAK11604.1"/>
    <property type="molecule type" value="Genomic_DNA"/>
</dbReference>
<dbReference type="AlphaFoldDB" id="Q1M9V1"/>
<keyword evidence="4" id="KW-1185">Reference proteome</keyword>
<dbReference type="GO" id="GO:0006313">
    <property type="term" value="P:DNA transposition"/>
    <property type="evidence" value="ECO:0007669"/>
    <property type="project" value="InterPro"/>
</dbReference>
<gene>
    <name evidence="3" type="ordered locus">pRL70076</name>
</gene>
<dbReference type="InterPro" id="IPR053520">
    <property type="entry name" value="Transposase_Tn903"/>
</dbReference>
<reference evidence="3 4" key="1">
    <citation type="journal article" date="2006" name="Genome Biol.">
        <title>The genome of Rhizobium leguminosarum has recognizable core and accessory components.</title>
        <authorList>
            <person name="Young J.W."/>
            <person name="Crossman L.C."/>
            <person name="Johnston A.W.B."/>
            <person name="Thomson N.R."/>
            <person name="Ghazoui Z.F."/>
            <person name="Hull K.H."/>
            <person name="Wexler M."/>
            <person name="Curson A.R.J."/>
            <person name="Todd J.D."/>
            <person name="Poole P.S."/>
            <person name="Mauchline T.H."/>
            <person name="East A.K."/>
            <person name="Quail M.A."/>
            <person name="Churcher C."/>
            <person name="Arrowsmith C."/>
            <person name="Cherevach A."/>
            <person name="Chillingworth T."/>
            <person name="Clarke K."/>
            <person name="Cronin A."/>
            <person name="Davis P."/>
            <person name="Fraser A."/>
            <person name="Hance Z."/>
            <person name="Hauser H."/>
            <person name="Jagels K."/>
            <person name="Moule S."/>
            <person name="Mungall K."/>
            <person name="Norbertczak H."/>
            <person name="Rabbinowitsch E."/>
            <person name="Sanders M."/>
            <person name="Simmonds M."/>
            <person name="Whitehead S."/>
            <person name="Parkhill J."/>
        </authorList>
    </citation>
    <scope>NUCLEOTIDE SEQUENCE [LARGE SCALE GENOMIC DNA]</scope>
    <source>
        <strain evidence="4">DSM 114642 / LMG 32736 / 3841</strain>
    </source>
</reference>
<geneLocation type="plasmid" evidence="3 4">
    <name>pRL7</name>
</geneLocation>
<dbReference type="Proteomes" id="UP000006575">
    <property type="component" value="Plasmid pRL7"/>
</dbReference>
<proteinExistence type="predicted"/>
<dbReference type="GO" id="GO:0003677">
    <property type="term" value="F:DNA binding"/>
    <property type="evidence" value="ECO:0007669"/>
    <property type="project" value="InterPro"/>
</dbReference>
<feature type="region of interest" description="Disordered" evidence="1">
    <location>
        <begin position="240"/>
        <end position="280"/>
    </location>
</feature>
<keyword evidence="3" id="KW-0614">Plasmid</keyword>
<dbReference type="InterPro" id="IPR053172">
    <property type="entry name" value="Tn903_transposase"/>
</dbReference>
<feature type="compositionally biased region" description="Polar residues" evidence="1">
    <location>
        <begin position="270"/>
        <end position="280"/>
    </location>
</feature>
<dbReference type="Pfam" id="PF01609">
    <property type="entry name" value="DDE_Tnp_1"/>
    <property type="match status" value="1"/>
</dbReference>
<evidence type="ECO:0000259" key="2">
    <source>
        <dbReference type="Pfam" id="PF01609"/>
    </source>
</evidence>
<name>Q1M9V1_RHIJ3</name>
<dbReference type="HOGENOM" id="CLU_857590_0_0_5"/>
<dbReference type="PANTHER" id="PTHR34631:SF3">
    <property type="entry name" value="ISSOD12 TRANSPOSASE TNPA_ISSOD12"/>
    <property type="match status" value="1"/>
</dbReference>
<evidence type="ECO:0000313" key="4">
    <source>
        <dbReference type="Proteomes" id="UP000006575"/>
    </source>
</evidence>
<dbReference type="InterPro" id="IPR002559">
    <property type="entry name" value="Transposase_11"/>
</dbReference>
<organism evidence="3 4">
    <name type="scientific">Rhizobium johnstonii (strain DSM 114642 / LMG 32736 / 3841)</name>
    <name type="common">Rhizobium leguminosarum bv. viciae</name>
    <dbReference type="NCBI Taxonomy" id="216596"/>
    <lineage>
        <taxon>Bacteria</taxon>
        <taxon>Pseudomonadati</taxon>
        <taxon>Pseudomonadota</taxon>
        <taxon>Alphaproteobacteria</taxon>
        <taxon>Hyphomicrobiales</taxon>
        <taxon>Rhizobiaceae</taxon>
        <taxon>Rhizobium/Agrobacterium group</taxon>
        <taxon>Rhizobium</taxon>
        <taxon>Rhizobium johnstonii</taxon>
    </lineage>
</organism>
<feature type="domain" description="Transposase IS4-like" evidence="2">
    <location>
        <begin position="70"/>
        <end position="211"/>
    </location>
</feature>
<dbReference type="EnsemblBacteria" id="CAK11604">
    <property type="protein sequence ID" value="CAK11604"/>
    <property type="gene ID" value="pRL70076"/>
</dbReference>